<proteinExistence type="predicted"/>
<dbReference type="STRING" id="679200.HMPREF9333_01349"/>
<keyword evidence="4" id="KW-0732">Signal</keyword>
<evidence type="ECO:0000256" key="5">
    <source>
        <dbReference type="ARBA" id="ARBA00022837"/>
    </source>
</evidence>
<keyword evidence="3" id="KW-0964">Secreted</keyword>
<sequence length="1141" mass="129586">MKTDRNYKKVFAVICTLAMLFSNIIYTTSYNTVIAANSQPNQSVYNTENIVGWHSTGLNSWYYYSEQGIMKTGWLNEKGSWYYLNVKTDAAEGLMRYGWYQDGGGKWYFLNTLHDGSFGKMLTNWHWIDGYSYCFGNDGSLYQDTVTPDGYMVNKDGRWIKDFKVQYVKGKGLPSLPPSNTEKSINSSGSHTGKSYKNLNGKGQSGSDTKAKPGSDGKNNLNNSNQENPSDPAENPQNPQTGNKESGKEDKKYTVTFDFNYPNQTKTQSVSVKAGDYVQEPEPVYRDGYYFLAWYRNKDEKDLMNAFSFNDTPVNEDITLYAIWLDMKHDSDADGLVDAIETLINTDIHKADTDDDGLTDYHEYELTLTDPLNPHTYSKDIKDADFDIDNDGLTNLQEVEFGSSPIHNDKDKDYLNDGKEKEYGTDPNKPDTDNDGLIDGLEIQYGFSPTNPDTDGNGILDGKEIISVTKVYEREQGSSKPSAVIKLKAGNADNISIERDTPSESIWMPEEVPGLLDAAYDFKADGEIQEAVLTFKFDDKYVQSEDFEPAIYYVDTENQELVLLEEQSIDWNNHTVTAKTTHFSKYGLLNKNDQKKAWEQNILSSSKFDPGAIIEVVFVIDESESMLKNDSGKVRVDVTKKFIDTLRKGDRAAVIGFWTSATTYQSLTDDLEAAKESLNSIENNRGWTNLSVALEQAMKEYPVAGSDSNTKEKAMKIIVFLTDGQGSYDPKYEQMAIERGVKIYTVGLGNEYDRALLNKIALVTGGKHYHADSADELIEEFKKLISDTVDVVSDSDGDGLSDYHEERIRLFNGIIMMLNKKNADTDGDGLKDGEEIVQRTDKNGRVFFKLKSYPTRKDSDNDSVEDKEDEYPLTAKIYQIDYLGSPKHLASVEDRVDKRLKDNNIFPDYREARFESAKFGVEILMEDYYTFLTERNVDTTNKIREDYWQSSWDKYWDSYCTQFNNYMKDCKVSEEIHYFRNNLNRIPKDINELKANGSNWVLLTMEHSTYHMCPSSFSGNGLYNLKFMSKDGRNEGVYINIYGDNNNNSNKGLACTERTDPKNMGTYNFSGRYYKDGVVSVSGLNHLLLDLAPYEKYGNKSIDDLPKEGEKSGQNATRYDNDSDAKQARKTFEEGWQGIKE</sequence>
<dbReference type="Gene3D" id="2.60.40.4270">
    <property type="entry name" value="Listeria-Bacteroides repeat domain"/>
    <property type="match status" value="1"/>
</dbReference>
<dbReference type="SUPFAM" id="SSF69360">
    <property type="entry name" value="Cell wall binding repeat"/>
    <property type="match status" value="1"/>
</dbReference>
<dbReference type="InterPro" id="IPR042229">
    <property type="entry name" value="Listeria/Bacterioides_rpt_sf"/>
</dbReference>
<evidence type="ECO:0000313" key="9">
    <source>
        <dbReference type="Proteomes" id="UP000003011"/>
    </source>
</evidence>
<organism evidence="8 9">
    <name type="scientific">Johnsonella ignava ATCC 51276</name>
    <dbReference type="NCBI Taxonomy" id="679200"/>
    <lineage>
        <taxon>Bacteria</taxon>
        <taxon>Bacillati</taxon>
        <taxon>Bacillota</taxon>
        <taxon>Clostridia</taxon>
        <taxon>Lachnospirales</taxon>
        <taxon>Lachnospiraceae</taxon>
        <taxon>Johnsonella</taxon>
    </lineage>
</organism>
<dbReference type="Gene3D" id="3.40.50.410">
    <property type="entry name" value="von Willebrand factor, type A domain"/>
    <property type="match status" value="1"/>
</dbReference>
<dbReference type="InterPro" id="IPR028974">
    <property type="entry name" value="TSP_type-3_rpt"/>
</dbReference>
<dbReference type="Pfam" id="PF00092">
    <property type="entry name" value="VWA"/>
    <property type="match status" value="1"/>
</dbReference>
<dbReference type="InterPro" id="IPR018247">
    <property type="entry name" value="EF_Hand_1_Ca_BS"/>
</dbReference>
<name>G5GIF9_9FIRM</name>
<feature type="domain" description="VWFA" evidence="7">
    <location>
        <begin position="615"/>
        <end position="789"/>
    </location>
</feature>
<dbReference type="SUPFAM" id="SSF103647">
    <property type="entry name" value="TSP type-3 repeat"/>
    <property type="match status" value="1"/>
</dbReference>
<dbReference type="SUPFAM" id="SSF53300">
    <property type="entry name" value="vWA-like"/>
    <property type="match status" value="1"/>
</dbReference>
<dbReference type="InterPro" id="IPR036465">
    <property type="entry name" value="vWFA_dom_sf"/>
</dbReference>
<dbReference type="PROSITE" id="PS50234">
    <property type="entry name" value="VWFA"/>
    <property type="match status" value="1"/>
</dbReference>
<dbReference type="PANTHER" id="PTHR37467:SF1">
    <property type="entry name" value="EXPORTED CALCIUM-BINDING GLYCOPROTEIN"/>
    <property type="match status" value="1"/>
</dbReference>
<feature type="compositionally biased region" description="Low complexity" evidence="6">
    <location>
        <begin position="219"/>
        <end position="228"/>
    </location>
</feature>
<feature type="region of interest" description="Disordered" evidence="6">
    <location>
        <begin position="1100"/>
        <end position="1141"/>
    </location>
</feature>
<evidence type="ECO:0000259" key="7">
    <source>
        <dbReference type="PROSITE" id="PS50234"/>
    </source>
</evidence>
<dbReference type="RefSeq" id="WP_005540927.1">
    <property type="nucleotide sequence ID" value="NZ_JH378832.1"/>
</dbReference>
<dbReference type="InterPro" id="IPR013378">
    <property type="entry name" value="InlB-like_B-rpt"/>
</dbReference>
<feature type="compositionally biased region" description="Basic and acidic residues" evidence="6">
    <location>
        <begin position="407"/>
        <end position="432"/>
    </location>
</feature>
<dbReference type="Pfam" id="PF18884">
    <property type="entry name" value="TSP3_bac"/>
    <property type="match status" value="4"/>
</dbReference>
<protein>
    <recommendedName>
        <fullName evidence="7">VWFA domain-containing protein</fullName>
    </recommendedName>
</protein>
<dbReference type="eggNOG" id="COG5263">
    <property type="taxonomic scope" value="Bacteria"/>
</dbReference>
<dbReference type="PATRIC" id="fig|679200.3.peg.1432"/>
<feature type="region of interest" description="Disordered" evidence="6">
    <location>
        <begin position="399"/>
        <end position="433"/>
    </location>
</feature>
<evidence type="ECO:0000313" key="8">
    <source>
        <dbReference type="EMBL" id="EHI55634.1"/>
    </source>
</evidence>
<evidence type="ECO:0000256" key="4">
    <source>
        <dbReference type="ARBA" id="ARBA00022729"/>
    </source>
</evidence>
<evidence type="ECO:0000256" key="3">
    <source>
        <dbReference type="ARBA" id="ARBA00022525"/>
    </source>
</evidence>
<feature type="compositionally biased region" description="Polar residues" evidence="6">
    <location>
        <begin position="178"/>
        <end position="208"/>
    </location>
</feature>
<gene>
    <name evidence="8" type="ORF">HMPREF9333_01349</name>
</gene>
<dbReference type="InterPro" id="IPR002035">
    <property type="entry name" value="VWF_A"/>
</dbReference>
<feature type="region of interest" description="Disordered" evidence="6">
    <location>
        <begin position="171"/>
        <end position="250"/>
    </location>
</feature>
<feature type="compositionally biased region" description="Basic and acidic residues" evidence="6">
    <location>
        <begin position="1100"/>
        <end position="1111"/>
    </location>
</feature>
<feature type="compositionally biased region" description="Basic and acidic residues" evidence="6">
    <location>
        <begin position="1119"/>
        <end position="1141"/>
    </location>
</feature>
<keyword evidence="9" id="KW-1185">Reference proteome</keyword>
<dbReference type="PROSITE" id="PS00018">
    <property type="entry name" value="EF_HAND_1"/>
    <property type="match status" value="1"/>
</dbReference>
<evidence type="ECO:0000256" key="1">
    <source>
        <dbReference type="ARBA" id="ARBA00004196"/>
    </source>
</evidence>
<dbReference type="Proteomes" id="UP000003011">
    <property type="component" value="Unassembled WGS sequence"/>
</dbReference>
<dbReference type="eggNOG" id="COG2304">
    <property type="taxonomic scope" value="Bacteria"/>
</dbReference>
<comment type="caution">
    <text evidence="8">The sequence shown here is derived from an EMBL/GenBank/DDBJ whole genome shotgun (WGS) entry which is preliminary data.</text>
</comment>
<dbReference type="HOGENOM" id="CLU_277692_0_0_9"/>
<dbReference type="GO" id="GO:0005509">
    <property type="term" value="F:calcium ion binding"/>
    <property type="evidence" value="ECO:0007669"/>
    <property type="project" value="InterPro"/>
</dbReference>
<evidence type="ECO:0000256" key="2">
    <source>
        <dbReference type="ARBA" id="ARBA00004613"/>
    </source>
</evidence>
<dbReference type="InterPro" id="IPR059100">
    <property type="entry name" value="TSP3_bac"/>
</dbReference>
<dbReference type="SMART" id="SM00327">
    <property type="entry name" value="VWA"/>
    <property type="match status" value="1"/>
</dbReference>
<dbReference type="CDD" id="cd00198">
    <property type="entry name" value="vWFA"/>
    <property type="match status" value="1"/>
</dbReference>
<dbReference type="GO" id="GO:0030313">
    <property type="term" value="C:cell envelope"/>
    <property type="evidence" value="ECO:0007669"/>
    <property type="project" value="UniProtKB-SubCell"/>
</dbReference>
<accession>G5GIF9</accession>
<dbReference type="OrthoDB" id="6372180at2"/>
<dbReference type="Gene3D" id="2.10.270.10">
    <property type="entry name" value="Cholin Binding"/>
    <property type="match status" value="1"/>
</dbReference>
<dbReference type="Pfam" id="PF09479">
    <property type="entry name" value="Flg_new"/>
    <property type="match status" value="1"/>
</dbReference>
<reference evidence="8 9" key="1">
    <citation type="submission" date="2011-08" db="EMBL/GenBank/DDBJ databases">
        <title>The Genome Sequence of Johnsonella ignava ATCC 51276.</title>
        <authorList>
            <consortium name="The Broad Institute Genome Sequencing Platform"/>
            <person name="Earl A."/>
            <person name="Ward D."/>
            <person name="Feldgarden M."/>
            <person name="Gevers D."/>
            <person name="Izard J."/>
            <person name="Blanton J.M."/>
            <person name="Baranova O.V."/>
            <person name="Dewhirst F.E."/>
            <person name="Young S.K."/>
            <person name="Zeng Q."/>
            <person name="Gargeya S."/>
            <person name="Fitzgerald M."/>
            <person name="Haas B."/>
            <person name="Abouelleil A."/>
            <person name="Alvarado L."/>
            <person name="Arachchi H.M."/>
            <person name="Berlin A."/>
            <person name="Brown A."/>
            <person name="Chapman S.B."/>
            <person name="Chen Z."/>
            <person name="Dunbar C."/>
            <person name="Freedman E."/>
            <person name="Gearin G."/>
            <person name="Gellesch M."/>
            <person name="Goldberg J."/>
            <person name="Griggs A."/>
            <person name="Gujja S."/>
            <person name="Heiman D."/>
            <person name="Howarth C."/>
            <person name="Larson L."/>
            <person name="Lui A."/>
            <person name="MacDonald P.J.P."/>
            <person name="Montmayeur A."/>
            <person name="Murphy C."/>
            <person name="Neiman D."/>
            <person name="Pearson M."/>
            <person name="Priest M."/>
            <person name="Roberts A."/>
            <person name="Saif S."/>
            <person name="Shea T."/>
            <person name="Shenoy N."/>
            <person name="Sisk P."/>
            <person name="Stolte C."/>
            <person name="Sykes S."/>
            <person name="Wortman J."/>
            <person name="Nusbaum C."/>
            <person name="Birren B."/>
        </authorList>
    </citation>
    <scope>NUCLEOTIDE SEQUENCE [LARGE SCALE GENOMIC DNA]</scope>
    <source>
        <strain evidence="8 9">ATCC 51276</strain>
    </source>
</reference>
<dbReference type="PANTHER" id="PTHR37467">
    <property type="entry name" value="EXPORTED CALCIUM-BINDING GLYCOPROTEIN-RELATED"/>
    <property type="match status" value="1"/>
</dbReference>
<feature type="compositionally biased region" description="Polar residues" evidence="6">
    <location>
        <begin position="235"/>
        <end position="244"/>
    </location>
</feature>
<evidence type="ECO:0000256" key="6">
    <source>
        <dbReference type="SAM" id="MobiDB-lite"/>
    </source>
</evidence>
<dbReference type="AlphaFoldDB" id="G5GIF9"/>
<dbReference type="InterPro" id="IPR053180">
    <property type="entry name" value="Ca-binding_acidic-repeat"/>
</dbReference>
<keyword evidence="5" id="KW-0106">Calcium</keyword>
<dbReference type="EMBL" id="ACZL01000021">
    <property type="protein sequence ID" value="EHI55634.1"/>
    <property type="molecule type" value="Genomic_DNA"/>
</dbReference>
<comment type="subcellular location">
    <subcellularLocation>
        <location evidence="1">Cell envelope</location>
    </subcellularLocation>
    <subcellularLocation>
        <location evidence="2">Secreted</location>
    </subcellularLocation>
</comment>